<evidence type="ECO:0000313" key="7">
    <source>
        <dbReference type="EMBL" id="MEJ8543292.1"/>
    </source>
</evidence>
<dbReference type="Pfam" id="PF01981">
    <property type="entry name" value="PTH2"/>
    <property type="match status" value="1"/>
</dbReference>
<reference evidence="8" key="1">
    <citation type="submission" date="2022-09" db="EMBL/GenBank/DDBJ databases">
        <title>Characterization of three MwoI isoschizomers from sequenced genome and metagenomes.</title>
        <authorList>
            <person name="Fomenkov A."/>
            <person name="Xu S.Y."/>
            <person name="Roberts R.J."/>
        </authorList>
    </citation>
    <scope>NUCLEOTIDE SEQUENCE</scope>
    <source>
        <strain evidence="8">DSM 2970</strain>
    </source>
</reference>
<dbReference type="CDD" id="cd02430">
    <property type="entry name" value="PTH2"/>
    <property type="match status" value="1"/>
</dbReference>
<evidence type="ECO:0000256" key="6">
    <source>
        <dbReference type="ARBA" id="ARBA00050038"/>
    </source>
</evidence>
<dbReference type="GO" id="GO:0005829">
    <property type="term" value="C:cytosol"/>
    <property type="evidence" value="ECO:0007669"/>
    <property type="project" value="TreeGrafter"/>
</dbReference>
<evidence type="ECO:0000256" key="1">
    <source>
        <dbReference type="ARBA" id="ARBA00003043"/>
    </source>
</evidence>
<dbReference type="NCBIfam" id="TIGR00283">
    <property type="entry name" value="arch_pth2"/>
    <property type="match status" value="1"/>
</dbReference>
<dbReference type="Gene3D" id="3.40.1490.10">
    <property type="entry name" value="Bit1"/>
    <property type="match status" value="1"/>
</dbReference>
<dbReference type="EC" id="3.1.1.29" evidence="2"/>
<dbReference type="PANTHER" id="PTHR12649:SF11">
    <property type="entry name" value="PEPTIDYL-TRNA HYDROLASE 2, MITOCHONDRIAL"/>
    <property type="match status" value="1"/>
</dbReference>
<gene>
    <name evidence="8" type="primary">pth2</name>
    <name evidence="8" type="ORF">N5910_01245</name>
    <name evidence="7" type="ORF">U2150_07295</name>
</gene>
<accession>A0A9E7RTE7</accession>
<dbReference type="SUPFAM" id="SSF102462">
    <property type="entry name" value="Peptidyl-tRNA hydrolase II"/>
    <property type="match status" value="1"/>
</dbReference>
<comment type="catalytic activity">
    <reaction evidence="5">
        <text>an N-acyl-L-alpha-aminoacyl-tRNA + H2O = an N-acyl-L-amino acid + a tRNA + H(+)</text>
        <dbReference type="Rhea" id="RHEA:54448"/>
        <dbReference type="Rhea" id="RHEA-COMP:10123"/>
        <dbReference type="Rhea" id="RHEA-COMP:13883"/>
        <dbReference type="ChEBI" id="CHEBI:15377"/>
        <dbReference type="ChEBI" id="CHEBI:15378"/>
        <dbReference type="ChEBI" id="CHEBI:59874"/>
        <dbReference type="ChEBI" id="CHEBI:78442"/>
        <dbReference type="ChEBI" id="CHEBI:138191"/>
        <dbReference type="EC" id="3.1.1.29"/>
    </reaction>
</comment>
<dbReference type="FunFam" id="3.40.1490.10:FF:000001">
    <property type="entry name" value="Peptidyl-tRNA hydrolase 2"/>
    <property type="match status" value="1"/>
</dbReference>
<reference evidence="7 9" key="2">
    <citation type="submission" date="2023-12" db="EMBL/GenBank/DDBJ databases">
        <title>Phenotypic and Genomic Characterization of Methanothermobacter wolfeii Strain BSEL, a CO2-Capturing Archaeon with Minimal Nutrient Requirements.</title>
        <authorList>
            <person name="Ale Enriquez F."/>
            <person name="Ahring B.K."/>
        </authorList>
    </citation>
    <scope>NUCLEOTIDE SEQUENCE [LARGE SCALE GENOMIC DNA]</scope>
    <source>
        <strain evidence="7 9">BSEL-1</strain>
    </source>
</reference>
<dbReference type="KEGG" id="mwo:MWSIV6_0235"/>
<evidence type="ECO:0000256" key="4">
    <source>
        <dbReference type="ARBA" id="ARBA00038050"/>
    </source>
</evidence>
<dbReference type="InterPro" id="IPR023476">
    <property type="entry name" value="Pep_tRNA_hydro_II_dom_sf"/>
</dbReference>
<dbReference type="NCBIfam" id="NF003314">
    <property type="entry name" value="PRK04322.1"/>
    <property type="match status" value="1"/>
</dbReference>
<dbReference type="EMBL" id="CP104550">
    <property type="protein sequence ID" value="UXH31960.1"/>
    <property type="molecule type" value="Genomic_DNA"/>
</dbReference>
<sequence length="112" mass="12378">MKQVIIVRSDLGMGRGKIAAQACHASIGSYKKTDPDKIREWEMEGSKKVVLSVPGLEELMEIYEAVRRTDISHYLVRDAGHTQIPAGTVTCLGIGPDTDERIDRITGELKLL</sequence>
<dbReference type="PANTHER" id="PTHR12649">
    <property type="entry name" value="PEPTIDYL-TRNA HYDROLASE 2"/>
    <property type="match status" value="1"/>
</dbReference>
<dbReference type="RefSeq" id="WP_074358392.1">
    <property type="nucleotide sequence ID" value="NZ_CP104550.1"/>
</dbReference>
<evidence type="ECO:0000256" key="3">
    <source>
        <dbReference type="ARBA" id="ARBA00022801"/>
    </source>
</evidence>
<dbReference type="GeneID" id="58977895"/>
<dbReference type="GO" id="GO:0004045">
    <property type="term" value="F:peptidyl-tRNA hydrolase activity"/>
    <property type="evidence" value="ECO:0007669"/>
    <property type="project" value="UniProtKB-EC"/>
</dbReference>
<proteinExistence type="inferred from homology"/>
<comment type="function">
    <text evidence="1">The natural substrate for this enzyme may be peptidyl-tRNAs which drop off the ribosome during protein synthesis.</text>
</comment>
<dbReference type="AlphaFoldDB" id="A0A9E7RTE7"/>
<keyword evidence="3 8" id="KW-0378">Hydrolase</keyword>
<protein>
    <recommendedName>
        <fullName evidence="6">Peptidyl-tRNA hydrolase</fullName>
        <ecNumber evidence="2">3.1.1.29</ecNumber>
    </recommendedName>
</protein>
<dbReference type="GeneID" id="75105835"/>
<comment type="similarity">
    <text evidence="4">Belongs to the PTH2 family.</text>
</comment>
<dbReference type="InterPro" id="IPR002833">
    <property type="entry name" value="PTH2"/>
</dbReference>
<dbReference type="Proteomes" id="UP001369247">
    <property type="component" value="Unassembled WGS sequence"/>
</dbReference>
<evidence type="ECO:0000256" key="2">
    <source>
        <dbReference type="ARBA" id="ARBA00013260"/>
    </source>
</evidence>
<evidence type="ECO:0000313" key="8">
    <source>
        <dbReference type="EMBL" id="UXH31960.1"/>
    </source>
</evidence>
<dbReference type="Proteomes" id="UP001065373">
    <property type="component" value="Chromosome"/>
</dbReference>
<dbReference type="EMBL" id="JAXUHJ010000010">
    <property type="protein sequence ID" value="MEJ8543292.1"/>
    <property type="molecule type" value="Genomic_DNA"/>
</dbReference>
<evidence type="ECO:0000256" key="5">
    <source>
        <dbReference type="ARBA" id="ARBA00048707"/>
    </source>
</evidence>
<organism evidence="8">
    <name type="scientific">Methanothermobacter wolfeii</name>
    <name type="common">Methanobacterium wolfei</name>
    <dbReference type="NCBI Taxonomy" id="145261"/>
    <lineage>
        <taxon>Archaea</taxon>
        <taxon>Methanobacteriati</taxon>
        <taxon>Methanobacteriota</taxon>
        <taxon>Methanomada group</taxon>
        <taxon>Methanobacteria</taxon>
        <taxon>Methanobacteriales</taxon>
        <taxon>Methanobacteriaceae</taxon>
        <taxon>Methanothermobacter</taxon>
    </lineage>
</organism>
<keyword evidence="9" id="KW-1185">Reference proteome</keyword>
<name>A0A9E7RTE7_METWO</name>
<evidence type="ECO:0000313" key="9">
    <source>
        <dbReference type="Proteomes" id="UP001369247"/>
    </source>
</evidence>